<reference evidence="1 2" key="1">
    <citation type="journal article" date="2018" name="Sci. Data">
        <title>The draft genome sequence of cork oak.</title>
        <authorList>
            <person name="Ramos A.M."/>
            <person name="Usie A."/>
            <person name="Barbosa P."/>
            <person name="Barros P.M."/>
            <person name="Capote T."/>
            <person name="Chaves I."/>
            <person name="Simoes F."/>
            <person name="Abreu I."/>
            <person name="Carrasquinho I."/>
            <person name="Faro C."/>
            <person name="Guimaraes J.B."/>
            <person name="Mendonca D."/>
            <person name="Nobrega F."/>
            <person name="Rodrigues L."/>
            <person name="Saibo N.J.M."/>
            <person name="Varela M.C."/>
            <person name="Egas C."/>
            <person name="Matos J."/>
            <person name="Miguel C.M."/>
            <person name="Oliveira M.M."/>
            <person name="Ricardo C.P."/>
            <person name="Goncalves S."/>
        </authorList>
    </citation>
    <scope>NUCLEOTIDE SEQUENCE [LARGE SCALE GENOMIC DNA]</scope>
    <source>
        <strain evidence="2">cv. HL8</strain>
    </source>
</reference>
<accession>A0AAW0KH80</accession>
<gene>
    <name evidence="1" type="ORF">CFP56_020065</name>
</gene>
<evidence type="ECO:0000313" key="2">
    <source>
        <dbReference type="Proteomes" id="UP000237347"/>
    </source>
</evidence>
<organism evidence="1 2">
    <name type="scientific">Quercus suber</name>
    <name type="common">Cork oak</name>
    <dbReference type="NCBI Taxonomy" id="58331"/>
    <lineage>
        <taxon>Eukaryota</taxon>
        <taxon>Viridiplantae</taxon>
        <taxon>Streptophyta</taxon>
        <taxon>Embryophyta</taxon>
        <taxon>Tracheophyta</taxon>
        <taxon>Spermatophyta</taxon>
        <taxon>Magnoliopsida</taxon>
        <taxon>eudicotyledons</taxon>
        <taxon>Gunneridae</taxon>
        <taxon>Pentapetalae</taxon>
        <taxon>rosids</taxon>
        <taxon>fabids</taxon>
        <taxon>Fagales</taxon>
        <taxon>Fagaceae</taxon>
        <taxon>Quercus</taxon>
    </lineage>
</organism>
<name>A0AAW0KH80_QUESU</name>
<dbReference type="EMBL" id="PKMF04000310">
    <property type="protein sequence ID" value="KAK7838255.1"/>
    <property type="molecule type" value="Genomic_DNA"/>
</dbReference>
<keyword evidence="2" id="KW-1185">Reference proteome</keyword>
<dbReference type="AlphaFoldDB" id="A0AAW0KH80"/>
<comment type="caution">
    <text evidence="1">The sequence shown here is derived from an EMBL/GenBank/DDBJ whole genome shotgun (WGS) entry which is preliminary data.</text>
</comment>
<dbReference type="Proteomes" id="UP000237347">
    <property type="component" value="Unassembled WGS sequence"/>
</dbReference>
<protein>
    <submittedName>
        <fullName evidence="1">Uncharacterized protein</fullName>
    </submittedName>
</protein>
<evidence type="ECO:0000313" key="1">
    <source>
        <dbReference type="EMBL" id="KAK7838255.1"/>
    </source>
</evidence>
<sequence length="90" mass="10381">MFALRAMKDDALAPLNCAITMRPLLGPKVSNNKHIKAFLGRFEQNRNNEHEASHFYNFVGPSTRIHRFSVPSEGVPLLEHLRIRHNDFIE</sequence>
<proteinExistence type="predicted"/>